<dbReference type="AlphaFoldDB" id="A0A1I7Y812"/>
<evidence type="ECO:0000256" key="1">
    <source>
        <dbReference type="SAM" id="Phobius"/>
    </source>
</evidence>
<reference evidence="4" key="1">
    <citation type="submission" date="2016-11" db="UniProtKB">
        <authorList>
            <consortium name="WormBaseParasite"/>
        </authorList>
    </citation>
    <scope>IDENTIFICATION</scope>
</reference>
<dbReference type="SUPFAM" id="SSF63737">
    <property type="entry name" value="Leukotriene A4 hydrolase N-terminal domain"/>
    <property type="match status" value="1"/>
</dbReference>
<dbReference type="PANTHER" id="PTHR11533:SF299">
    <property type="entry name" value="AMINOPEPTIDASE"/>
    <property type="match status" value="1"/>
</dbReference>
<dbReference type="Pfam" id="PF17900">
    <property type="entry name" value="Peptidase_M1_N"/>
    <property type="match status" value="1"/>
</dbReference>
<accession>A0A1I7Y812</accession>
<dbReference type="GO" id="GO:0005615">
    <property type="term" value="C:extracellular space"/>
    <property type="evidence" value="ECO:0007669"/>
    <property type="project" value="TreeGrafter"/>
</dbReference>
<protein>
    <submittedName>
        <fullName evidence="4">Peptidase_M1_N domain-containing protein</fullName>
    </submittedName>
</protein>
<keyword evidence="1" id="KW-1133">Transmembrane helix</keyword>
<organism evidence="3 4">
    <name type="scientific">Steinernema glaseri</name>
    <dbReference type="NCBI Taxonomy" id="37863"/>
    <lineage>
        <taxon>Eukaryota</taxon>
        <taxon>Metazoa</taxon>
        <taxon>Ecdysozoa</taxon>
        <taxon>Nematoda</taxon>
        <taxon>Chromadorea</taxon>
        <taxon>Rhabditida</taxon>
        <taxon>Tylenchina</taxon>
        <taxon>Panagrolaimomorpha</taxon>
        <taxon>Strongyloidoidea</taxon>
        <taxon>Steinernematidae</taxon>
        <taxon>Steinernema</taxon>
    </lineage>
</organism>
<feature type="domain" description="Aminopeptidase N-like N-terminal" evidence="2">
    <location>
        <begin position="155"/>
        <end position="351"/>
    </location>
</feature>
<feature type="transmembrane region" description="Helical" evidence="1">
    <location>
        <begin position="115"/>
        <end position="137"/>
    </location>
</feature>
<dbReference type="Proteomes" id="UP000095287">
    <property type="component" value="Unplaced"/>
</dbReference>
<keyword evidence="1" id="KW-0472">Membrane</keyword>
<sequence>MNEVGGYRCSVGAFSTKSALHRDNAFIQLYTSALSSQIVYKPHASEPNNSPDIERPLGLNKWLVNKLSQSRVVFCSGQLWLPHMSPKVPQRNVQWKEPSRGAQILNFFYCDGHVFWLWFSFSAIASLIYAVIIYFALLNRVPYAPDPDAVPYILVPSHYNLTIRIDTSRDEPKQTFSGRVFIRFRSLLDTAVLFLHLGENVRVDEAALFPEIYNGKRYRVARKRHNPRTEILTIVLNRNITKLTDYSLELSFSGKFRQDTAGPRLFQYRTYNGEERFGALYVHPEKAVQGLRYLIPCLDSLQYPAHFSVNVQRNGVMRALTNSVRLKTVDVKEQANFLEDRFNETIIMFSYQLVIVICDFQYKEETTPETNLMVKGFQ</sequence>
<dbReference type="GO" id="GO:0070006">
    <property type="term" value="F:metalloaminopeptidase activity"/>
    <property type="evidence" value="ECO:0007669"/>
    <property type="project" value="TreeGrafter"/>
</dbReference>
<dbReference type="GO" id="GO:0008270">
    <property type="term" value="F:zinc ion binding"/>
    <property type="evidence" value="ECO:0007669"/>
    <property type="project" value="TreeGrafter"/>
</dbReference>
<dbReference type="PANTHER" id="PTHR11533">
    <property type="entry name" value="PROTEASE M1 ZINC METALLOPROTEASE"/>
    <property type="match status" value="1"/>
</dbReference>
<dbReference type="GO" id="GO:0006508">
    <property type="term" value="P:proteolysis"/>
    <property type="evidence" value="ECO:0007669"/>
    <property type="project" value="TreeGrafter"/>
</dbReference>
<dbReference type="InterPro" id="IPR050344">
    <property type="entry name" value="Peptidase_M1_aminopeptidases"/>
</dbReference>
<evidence type="ECO:0000313" key="3">
    <source>
        <dbReference type="Proteomes" id="UP000095287"/>
    </source>
</evidence>
<keyword evidence="1" id="KW-0812">Transmembrane</keyword>
<dbReference type="GO" id="GO:0016020">
    <property type="term" value="C:membrane"/>
    <property type="evidence" value="ECO:0007669"/>
    <property type="project" value="TreeGrafter"/>
</dbReference>
<proteinExistence type="predicted"/>
<dbReference type="WBParaSite" id="L893_g13610.t2">
    <property type="protein sequence ID" value="L893_g13610.t2"/>
    <property type="gene ID" value="L893_g13610"/>
</dbReference>
<dbReference type="GO" id="GO:0042277">
    <property type="term" value="F:peptide binding"/>
    <property type="evidence" value="ECO:0007669"/>
    <property type="project" value="TreeGrafter"/>
</dbReference>
<keyword evidence="3" id="KW-1185">Reference proteome</keyword>
<dbReference type="InterPro" id="IPR042097">
    <property type="entry name" value="Aminopeptidase_N-like_N_sf"/>
</dbReference>
<name>A0A1I7Y812_9BILA</name>
<dbReference type="InterPro" id="IPR045357">
    <property type="entry name" value="Aminopeptidase_N-like_N"/>
</dbReference>
<evidence type="ECO:0000313" key="4">
    <source>
        <dbReference type="WBParaSite" id="L893_g13610.t2"/>
    </source>
</evidence>
<dbReference type="GO" id="GO:0043171">
    <property type="term" value="P:peptide catabolic process"/>
    <property type="evidence" value="ECO:0007669"/>
    <property type="project" value="TreeGrafter"/>
</dbReference>
<dbReference type="Gene3D" id="2.60.40.1730">
    <property type="entry name" value="tricorn interacting facor f3 domain"/>
    <property type="match status" value="1"/>
</dbReference>
<dbReference type="GO" id="GO:0005737">
    <property type="term" value="C:cytoplasm"/>
    <property type="evidence" value="ECO:0007669"/>
    <property type="project" value="TreeGrafter"/>
</dbReference>
<evidence type="ECO:0000259" key="2">
    <source>
        <dbReference type="Pfam" id="PF17900"/>
    </source>
</evidence>